<evidence type="ECO:0000313" key="13">
    <source>
        <dbReference type="Proteomes" id="UP000623419"/>
    </source>
</evidence>
<evidence type="ECO:0000256" key="4">
    <source>
        <dbReference type="ARBA" id="ARBA00022840"/>
    </source>
</evidence>
<comment type="domain">
    <text evidence="8">ValRS has two distinct active sites: one for aminoacylation and one for editing. The misactivated threonine is translocated from the active site to the editing site.</text>
</comment>
<dbReference type="InterPro" id="IPR037118">
    <property type="entry name" value="Val-tRNA_synth_C_sf"/>
</dbReference>
<dbReference type="InterPro" id="IPR013155">
    <property type="entry name" value="M/V/L/I-tRNA-synth_anticd-bd"/>
</dbReference>
<keyword evidence="3 8" id="KW-0547">Nucleotide-binding</keyword>
<feature type="domain" description="Valyl-tRNA synthetase tRNA-binding arm" evidence="11">
    <location>
        <begin position="854"/>
        <end position="919"/>
    </location>
</feature>
<dbReference type="InterPro" id="IPR009080">
    <property type="entry name" value="tRNAsynth_Ia_anticodon-bd"/>
</dbReference>
<dbReference type="SUPFAM" id="SSF47323">
    <property type="entry name" value="Anticodon-binding domain of a subclass of class I aminoacyl-tRNA synthetases"/>
    <property type="match status" value="1"/>
</dbReference>
<dbReference type="RefSeq" id="WP_188660007.1">
    <property type="nucleotide sequence ID" value="NZ_BMKC01000001.1"/>
</dbReference>
<comment type="function">
    <text evidence="8">Catalyzes the attachment of valine to tRNA(Val). As ValRS can inadvertently accommodate and process structurally similar amino acids such as threonine, to avoid such errors, it has a 'posttransfer' editing activity that hydrolyzes mischarged Thr-tRNA(Val) in a tRNA-dependent manner.</text>
</comment>
<dbReference type="SUPFAM" id="SSF50677">
    <property type="entry name" value="ValRS/IleRS/LeuRS editing domain"/>
    <property type="match status" value="1"/>
</dbReference>
<dbReference type="InterPro" id="IPR002303">
    <property type="entry name" value="Valyl-tRNA_ligase"/>
</dbReference>
<dbReference type="InterPro" id="IPR010978">
    <property type="entry name" value="tRNA-bd_arm"/>
</dbReference>
<sequence>MEKSFEPSTFETKWYAHWETTGCFKPSGKGQPYTIMLPPPNVTGTLHMGHAFQHTLMDALVRYHRMKGYDTLWQVGADHAGIATEMVVSRNLALEGKGETRDSLGRDKFIEKVWAWKQESGDTIARQMRRMGASGDWSRERFTMDDGLSKAVVETFVRLHEEGLIYRGQRLVNWDPVLKTAISDLEVVSEEEDGKLWSIRYPLADGNDLVVATTRPETMLGDTALMVHPEDERYSHLVGKTVKLPLSDREIPVIADDYVDREFGTGVVKVTPAHDFNDYAVGQRHGLPMINILTPDAAINDNAPEKYRGLDRYAARKAVLADLEAAGLLVEEKKHKLQVPRGDRTGQVIEPYLTDQWFVKMDSLAARGLELVENGDVRFVPENWINTYRHWMGNIQDWCISRQLWWGHRIPAWYDAAGKAYVGRDEAEARARNGLGDDVALTRDSDVLETWFSSSLWSHSTLGWPDAGDMEKYGYAKRLPTSVLVTGFDIIFFWVARMIMMTDHFTGEVPFKDVYITGLVRDKDGQKMSKSKGNVLDPIDLIDGISLDDLVAKRTSGLMKPTDAPKIEKATRKEFPDGIPAFGADALRFTFASLATHGRDIKFDLARCEGYKNFCNKLWNAARFTLMNCEDFVGADSAPEPTTDAERWILHRFNETLREVEKAYADYRFDLASQALYEFAWNEFCDWFLELAKPALHGDKGAAADSTRHTLLFVLEGLLRALHPVIPFVTEEIWHSVAPKLGITADTISTQAWPEANPAFDAPGAAADIEWLKAAVTQLRSIRSQMNIAPSKTVPLLLQDGDATDRARTQRYAAALTFLARLESIAWLDGDAPAAAAAVLGDLKLLIPLEGLIDLGAERARLDKELKRIAGEIAKCEAKLGNATFVQNAPAAVVDTERGRLADWARQHAGLQAQRSKLG</sequence>
<keyword evidence="5 8" id="KW-0648">Protein biosynthesis</keyword>
<dbReference type="Proteomes" id="UP000623419">
    <property type="component" value="Unassembled WGS sequence"/>
</dbReference>
<comment type="similarity">
    <text evidence="8">Belongs to the class-I aminoacyl-tRNA synthetase family. ValS type 1 subfamily.</text>
</comment>
<keyword evidence="6 8" id="KW-0030">Aminoacyl-tRNA synthetase</keyword>
<gene>
    <name evidence="8 12" type="primary">valS</name>
    <name evidence="12" type="ORF">GCM10011521_01490</name>
</gene>
<keyword evidence="8" id="KW-0175">Coiled coil</keyword>
<dbReference type="InterPro" id="IPR019499">
    <property type="entry name" value="Val-tRNA_synth_tRNA-bd"/>
</dbReference>
<evidence type="ECO:0000256" key="3">
    <source>
        <dbReference type="ARBA" id="ARBA00022741"/>
    </source>
</evidence>
<proteinExistence type="inferred from homology"/>
<organism evidence="12 13">
    <name type="scientific">Arenimonas soli</name>
    <dbReference type="NCBI Taxonomy" id="2269504"/>
    <lineage>
        <taxon>Bacteria</taxon>
        <taxon>Pseudomonadati</taxon>
        <taxon>Pseudomonadota</taxon>
        <taxon>Gammaproteobacteria</taxon>
        <taxon>Lysobacterales</taxon>
        <taxon>Lysobacteraceae</taxon>
        <taxon>Arenimonas</taxon>
    </lineage>
</organism>
<evidence type="ECO:0000259" key="9">
    <source>
        <dbReference type="Pfam" id="PF00133"/>
    </source>
</evidence>
<feature type="domain" description="Methionyl/Valyl/Leucyl/Isoleucyl-tRNA synthetase anticodon-binding" evidence="10">
    <location>
        <begin position="646"/>
        <end position="795"/>
    </location>
</feature>
<dbReference type="PRINTS" id="PR00986">
    <property type="entry name" value="TRNASYNTHVAL"/>
</dbReference>
<feature type="domain" description="Aminoacyl-tRNA synthetase class Ia" evidence="9">
    <location>
        <begin position="13"/>
        <end position="604"/>
    </location>
</feature>
<dbReference type="SUPFAM" id="SSF52374">
    <property type="entry name" value="Nucleotidylyl transferase"/>
    <property type="match status" value="1"/>
</dbReference>
<dbReference type="InterPro" id="IPR009008">
    <property type="entry name" value="Val/Leu/Ile-tRNA-synth_edit"/>
</dbReference>
<accession>A0ABQ1H9N7</accession>
<protein>
    <recommendedName>
        <fullName evidence="8">Valine--tRNA ligase</fullName>
        <ecNumber evidence="8">6.1.1.9</ecNumber>
    </recommendedName>
    <alternativeName>
        <fullName evidence="8">Valyl-tRNA synthetase</fullName>
        <shortName evidence="8">ValRS</shortName>
    </alternativeName>
</protein>
<keyword evidence="4 8" id="KW-0067">ATP-binding</keyword>
<comment type="caution">
    <text evidence="12">The sequence shown here is derived from an EMBL/GenBank/DDBJ whole genome shotgun (WGS) entry which is preliminary data.</text>
</comment>
<evidence type="ECO:0000256" key="6">
    <source>
        <dbReference type="ARBA" id="ARBA00023146"/>
    </source>
</evidence>
<keyword evidence="2 8" id="KW-0436">Ligase</keyword>
<dbReference type="Gene3D" id="3.90.740.10">
    <property type="entry name" value="Valyl/Leucyl/Isoleucyl-tRNA synthetase, editing domain"/>
    <property type="match status" value="1"/>
</dbReference>
<feature type="binding site" evidence="8">
    <location>
        <position position="530"/>
    </location>
    <ligand>
        <name>ATP</name>
        <dbReference type="ChEBI" id="CHEBI:30616"/>
    </ligand>
</feature>
<dbReference type="CDD" id="cd07962">
    <property type="entry name" value="Anticodon_Ia_Val"/>
    <property type="match status" value="1"/>
</dbReference>
<dbReference type="PANTHER" id="PTHR11946">
    <property type="entry name" value="VALYL-TRNA SYNTHETASES"/>
    <property type="match status" value="1"/>
</dbReference>
<reference evidence="13" key="1">
    <citation type="journal article" date="2019" name="Int. J. Syst. Evol. Microbiol.">
        <title>The Global Catalogue of Microorganisms (GCM) 10K type strain sequencing project: providing services to taxonomists for standard genome sequencing and annotation.</title>
        <authorList>
            <consortium name="The Broad Institute Genomics Platform"/>
            <consortium name="The Broad Institute Genome Sequencing Center for Infectious Disease"/>
            <person name="Wu L."/>
            <person name="Ma J."/>
        </authorList>
    </citation>
    <scope>NUCLEOTIDE SEQUENCE [LARGE SCALE GENOMIC DNA]</scope>
    <source>
        <strain evidence="13">CGMCC 1.15905</strain>
    </source>
</reference>
<dbReference type="NCBIfam" id="NF004349">
    <property type="entry name" value="PRK05729.1"/>
    <property type="match status" value="1"/>
</dbReference>
<evidence type="ECO:0000256" key="2">
    <source>
        <dbReference type="ARBA" id="ARBA00022598"/>
    </source>
</evidence>
<dbReference type="NCBIfam" id="TIGR00422">
    <property type="entry name" value="valS"/>
    <property type="match status" value="1"/>
</dbReference>
<feature type="short sequence motif" description="'HIGH' region" evidence="8">
    <location>
        <begin position="40"/>
        <end position="50"/>
    </location>
</feature>
<name>A0ABQ1H9N7_9GAMM</name>
<evidence type="ECO:0000259" key="10">
    <source>
        <dbReference type="Pfam" id="PF08264"/>
    </source>
</evidence>
<dbReference type="Pfam" id="PF08264">
    <property type="entry name" value="Anticodon_1"/>
    <property type="match status" value="1"/>
</dbReference>
<dbReference type="PANTHER" id="PTHR11946:SF93">
    <property type="entry name" value="VALINE--TRNA LIGASE, CHLOROPLASTIC_MITOCHONDRIAL 2"/>
    <property type="match status" value="1"/>
</dbReference>
<evidence type="ECO:0000313" key="12">
    <source>
        <dbReference type="EMBL" id="GGA67086.1"/>
    </source>
</evidence>
<dbReference type="GO" id="GO:0016874">
    <property type="term" value="F:ligase activity"/>
    <property type="evidence" value="ECO:0007669"/>
    <property type="project" value="UniProtKB-KW"/>
</dbReference>
<dbReference type="Gene3D" id="3.40.50.620">
    <property type="entry name" value="HUPs"/>
    <property type="match status" value="2"/>
</dbReference>
<dbReference type="Pfam" id="PF10458">
    <property type="entry name" value="Val_tRNA-synt_C"/>
    <property type="match status" value="1"/>
</dbReference>
<evidence type="ECO:0000256" key="1">
    <source>
        <dbReference type="ARBA" id="ARBA00022490"/>
    </source>
</evidence>
<evidence type="ECO:0000256" key="7">
    <source>
        <dbReference type="ARBA" id="ARBA00047552"/>
    </source>
</evidence>
<comment type="subcellular location">
    <subcellularLocation>
        <location evidence="8">Cytoplasm</location>
    </subcellularLocation>
</comment>
<dbReference type="InterPro" id="IPR014729">
    <property type="entry name" value="Rossmann-like_a/b/a_fold"/>
</dbReference>
<dbReference type="PROSITE" id="PS00178">
    <property type="entry name" value="AA_TRNA_LIGASE_I"/>
    <property type="match status" value="1"/>
</dbReference>
<evidence type="ECO:0000259" key="11">
    <source>
        <dbReference type="Pfam" id="PF10458"/>
    </source>
</evidence>
<keyword evidence="1 8" id="KW-0963">Cytoplasm</keyword>
<evidence type="ECO:0000256" key="5">
    <source>
        <dbReference type="ARBA" id="ARBA00022917"/>
    </source>
</evidence>
<comment type="domain">
    <text evidence="8">The C-terminal coiled-coil domain is crucial for aminoacylation activity.</text>
</comment>
<feature type="short sequence motif" description="'KMSKS' region" evidence="8">
    <location>
        <begin position="527"/>
        <end position="531"/>
    </location>
</feature>
<dbReference type="Gene3D" id="1.10.730.10">
    <property type="entry name" value="Isoleucyl-tRNA Synthetase, Domain 1"/>
    <property type="match status" value="1"/>
</dbReference>
<dbReference type="HAMAP" id="MF_02004">
    <property type="entry name" value="Val_tRNA_synth_type1"/>
    <property type="match status" value="1"/>
</dbReference>
<evidence type="ECO:0000256" key="8">
    <source>
        <dbReference type="HAMAP-Rule" id="MF_02004"/>
    </source>
</evidence>
<comment type="catalytic activity">
    <reaction evidence="7 8">
        <text>tRNA(Val) + L-valine + ATP = L-valyl-tRNA(Val) + AMP + diphosphate</text>
        <dbReference type="Rhea" id="RHEA:10704"/>
        <dbReference type="Rhea" id="RHEA-COMP:9672"/>
        <dbReference type="Rhea" id="RHEA-COMP:9708"/>
        <dbReference type="ChEBI" id="CHEBI:30616"/>
        <dbReference type="ChEBI" id="CHEBI:33019"/>
        <dbReference type="ChEBI" id="CHEBI:57762"/>
        <dbReference type="ChEBI" id="CHEBI:78442"/>
        <dbReference type="ChEBI" id="CHEBI:78537"/>
        <dbReference type="ChEBI" id="CHEBI:456215"/>
        <dbReference type="EC" id="6.1.1.9"/>
    </reaction>
</comment>
<dbReference type="EMBL" id="BMKC01000001">
    <property type="protein sequence ID" value="GGA67086.1"/>
    <property type="molecule type" value="Genomic_DNA"/>
</dbReference>
<dbReference type="InterPro" id="IPR001412">
    <property type="entry name" value="aa-tRNA-synth_I_CS"/>
</dbReference>
<dbReference type="Gene3D" id="1.10.287.380">
    <property type="entry name" value="Valyl-tRNA synthetase, C-terminal domain"/>
    <property type="match status" value="1"/>
</dbReference>
<comment type="subunit">
    <text evidence="8">Monomer.</text>
</comment>
<dbReference type="SUPFAM" id="SSF46589">
    <property type="entry name" value="tRNA-binding arm"/>
    <property type="match status" value="1"/>
</dbReference>
<dbReference type="CDD" id="cd00817">
    <property type="entry name" value="ValRS_core"/>
    <property type="match status" value="1"/>
</dbReference>
<dbReference type="Pfam" id="PF00133">
    <property type="entry name" value="tRNA-synt_1"/>
    <property type="match status" value="1"/>
</dbReference>
<dbReference type="InterPro" id="IPR033705">
    <property type="entry name" value="Anticodon_Ia_Val"/>
</dbReference>
<dbReference type="EC" id="6.1.1.9" evidence="8"/>
<dbReference type="InterPro" id="IPR002300">
    <property type="entry name" value="aa-tRNA-synth_Ia"/>
</dbReference>
<keyword evidence="13" id="KW-1185">Reference proteome</keyword>